<accession>A0A8S5TG16</accession>
<name>A0A8S5TG16_9CAUD</name>
<proteinExistence type="predicted"/>
<organism evidence="1">
    <name type="scientific">Myoviridae sp. ctIty1</name>
    <dbReference type="NCBI Taxonomy" id="2827673"/>
    <lineage>
        <taxon>Viruses</taxon>
        <taxon>Duplodnaviria</taxon>
        <taxon>Heunggongvirae</taxon>
        <taxon>Uroviricota</taxon>
        <taxon>Caudoviricetes</taxon>
    </lineage>
</organism>
<evidence type="ECO:0000313" key="1">
    <source>
        <dbReference type="EMBL" id="DAF62252.1"/>
    </source>
</evidence>
<sequence length="37" mass="4358">MSVVNYNQIKFTIPIFNQLSINNRYLLKVATIQECIK</sequence>
<protein>
    <submittedName>
        <fullName evidence="1">Uncharacterized protein</fullName>
    </submittedName>
</protein>
<dbReference type="EMBL" id="BK032823">
    <property type="protein sequence ID" value="DAF62252.1"/>
    <property type="molecule type" value="Genomic_DNA"/>
</dbReference>
<reference evidence="1" key="1">
    <citation type="journal article" date="2021" name="Proc. Natl. Acad. Sci. U.S.A.">
        <title>A Catalog of Tens of Thousands of Viruses from Human Metagenomes Reveals Hidden Associations with Chronic Diseases.</title>
        <authorList>
            <person name="Tisza M.J."/>
            <person name="Buck C.B."/>
        </authorList>
    </citation>
    <scope>NUCLEOTIDE SEQUENCE</scope>
    <source>
        <strain evidence="1">CtIty1</strain>
    </source>
</reference>